<keyword evidence="2" id="KW-1185">Reference proteome</keyword>
<name>A0ACB7X827_9ERIC</name>
<evidence type="ECO:0000313" key="1">
    <source>
        <dbReference type="EMBL" id="KAH7836912.1"/>
    </source>
</evidence>
<proteinExistence type="predicted"/>
<protein>
    <submittedName>
        <fullName evidence="1">Uncharacterized protein</fullName>
    </submittedName>
</protein>
<dbReference type="EMBL" id="CM037156">
    <property type="protein sequence ID" value="KAH7836912.1"/>
    <property type="molecule type" value="Genomic_DNA"/>
</dbReference>
<gene>
    <name evidence="1" type="ORF">Vadar_007340</name>
</gene>
<sequence>MEASSPEEASPMEAEQHPMNTTEINMEATSMTNPPTEHSSKPTEQRKPVEKARSFKAALLNAQNHSMECENQRKSEFDEESDDEEADSEPSNTVSRIKVEFSKEHLKRIRQNHKGCLIVKLLGRNMGFKPLMDRISNLWDLEGLFTPVDLGLGFYLIRFESKSDYIKVYTGGPWIIQDHYLTVRKWRPQFKADMAVAIKTAVWMRFKFLPYEYYDEESLWIIAAKLGKPLKVDINTIDGLRGSYARVCVEIDLSQPLEISVAVGKFDYQIEYEHIHHICFSCGRVGHRKESCGLLPAAEKTAIANPTVGESDSSDVKAVMYNGKIVPDKPEMLGYGDWMLVTRRNQNRNRPTGQAQNGAQRDNQMKTQQATKPGNKIHNLESEGGPSSSDPRKGKGPLAQLSKPTARPNVQKPRTSVSIAQKRKGPSTHADYKFDFNPLLKQQTQAQAAKVSFKPTDAIIIDLNPSNIPDFTLPDATTPFPTSEATTSSLPIQTQKVPPDISLLPTLTYHEFARSPNHNNQLPQNEVVFRARDRSQSPSRGHLAAGGDKPEDQTLEKVICTPNFGEATPEKETNIS</sequence>
<comment type="caution">
    <text evidence="1">The sequence shown here is derived from an EMBL/GenBank/DDBJ whole genome shotgun (WGS) entry which is preliminary data.</text>
</comment>
<reference evidence="1 2" key="1">
    <citation type="journal article" date="2021" name="Hortic Res">
        <title>High-quality reference genome and annotation aids understanding of berry development for evergreen blueberry (Vaccinium darrowii).</title>
        <authorList>
            <person name="Yu J."/>
            <person name="Hulse-Kemp A.M."/>
            <person name="Babiker E."/>
            <person name="Staton M."/>
        </authorList>
    </citation>
    <scope>NUCLEOTIDE SEQUENCE [LARGE SCALE GENOMIC DNA]</scope>
    <source>
        <strain evidence="2">cv. NJ 8807/NJ 8810</strain>
        <tissue evidence="1">Young leaf</tissue>
    </source>
</reference>
<evidence type="ECO:0000313" key="2">
    <source>
        <dbReference type="Proteomes" id="UP000828048"/>
    </source>
</evidence>
<accession>A0ACB7X827</accession>
<organism evidence="1 2">
    <name type="scientific">Vaccinium darrowii</name>
    <dbReference type="NCBI Taxonomy" id="229202"/>
    <lineage>
        <taxon>Eukaryota</taxon>
        <taxon>Viridiplantae</taxon>
        <taxon>Streptophyta</taxon>
        <taxon>Embryophyta</taxon>
        <taxon>Tracheophyta</taxon>
        <taxon>Spermatophyta</taxon>
        <taxon>Magnoliopsida</taxon>
        <taxon>eudicotyledons</taxon>
        <taxon>Gunneridae</taxon>
        <taxon>Pentapetalae</taxon>
        <taxon>asterids</taxon>
        <taxon>Ericales</taxon>
        <taxon>Ericaceae</taxon>
        <taxon>Vaccinioideae</taxon>
        <taxon>Vaccinieae</taxon>
        <taxon>Vaccinium</taxon>
    </lineage>
</organism>
<dbReference type="Proteomes" id="UP000828048">
    <property type="component" value="Chromosome 6"/>
</dbReference>